<name>A0A433TYR4_ELYCH</name>
<organism evidence="2 3">
    <name type="scientific">Elysia chlorotica</name>
    <name type="common">Eastern emerald elysia</name>
    <name type="synonym">Sea slug</name>
    <dbReference type="NCBI Taxonomy" id="188477"/>
    <lineage>
        <taxon>Eukaryota</taxon>
        <taxon>Metazoa</taxon>
        <taxon>Spiralia</taxon>
        <taxon>Lophotrochozoa</taxon>
        <taxon>Mollusca</taxon>
        <taxon>Gastropoda</taxon>
        <taxon>Heterobranchia</taxon>
        <taxon>Euthyneura</taxon>
        <taxon>Panpulmonata</taxon>
        <taxon>Sacoglossa</taxon>
        <taxon>Placobranchoidea</taxon>
        <taxon>Plakobranchidae</taxon>
        <taxon>Elysia</taxon>
    </lineage>
</organism>
<sequence length="117" mass="13570">MAGSYNAMRCALLDEQADLYIERVREFVDQVKDMITNPELPLLESEEALKRAFTVFNQTLKTEGDGDEDPRLAKEIPEKRMSDMVIMTIINIIIIIIAIILIMMIILVTCIRRRDRR</sequence>
<evidence type="ECO:0000313" key="2">
    <source>
        <dbReference type="EMBL" id="RUS86701.1"/>
    </source>
</evidence>
<dbReference type="EMBL" id="RQTK01000131">
    <property type="protein sequence ID" value="RUS86701.1"/>
    <property type="molecule type" value="Genomic_DNA"/>
</dbReference>
<evidence type="ECO:0000313" key="3">
    <source>
        <dbReference type="Proteomes" id="UP000271974"/>
    </source>
</evidence>
<accession>A0A433TYR4</accession>
<keyword evidence="1" id="KW-0812">Transmembrane</keyword>
<keyword evidence="1" id="KW-0472">Membrane</keyword>
<evidence type="ECO:0000256" key="1">
    <source>
        <dbReference type="SAM" id="Phobius"/>
    </source>
</evidence>
<protein>
    <submittedName>
        <fullName evidence="2">Uncharacterized protein</fullName>
    </submittedName>
</protein>
<dbReference type="AlphaFoldDB" id="A0A433TYR4"/>
<reference evidence="2 3" key="1">
    <citation type="submission" date="2019-01" db="EMBL/GenBank/DDBJ databases">
        <title>A draft genome assembly of the solar-powered sea slug Elysia chlorotica.</title>
        <authorList>
            <person name="Cai H."/>
            <person name="Li Q."/>
            <person name="Fang X."/>
            <person name="Li J."/>
            <person name="Curtis N.E."/>
            <person name="Altenburger A."/>
            <person name="Shibata T."/>
            <person name="Feng M."/>
            <person name="Maeda T."/>
            <person name="Schwartz J.A."/>
            <person name="Shigenobu S."/>
            <person name="Lundholm N."/>
            <person name="Nishiyama T."/>
            <person name="Yang H."/>
            <person name="Hasebe M."/>
            <person name="Li S."/>
            <person name="Pierce S.K."/>
            <person name="Wang J."/>
        </authorList>
    </citation>
    <scope>NUCLEOTIDE SEQUENCE [LARGE SCALE GENOMIC DNA]</scope>
    <source>
        <strain evidence="2">EC2010</strain>
        <tissue evidence="2">Whole organism of an adult</tissue>
    </source>
</reference>
<keyword evidence="3" id="KW-1185">Reference proteome</keyword>
<feature type="transmembrane region" description="Helical" evidence="1">
    <location>
        <begin position="84"/>
        <end position="111"/>
    </location>
</feature>
<dbReference type="Proteomes" id="UP000271974">
    <property type="component" value="Unassembled WGS sequence"/>
</dbReference>
<gene>
    <name evidence="2" type="ORF">EGW08_005575</name>
</gene>
<proteinExistence type="predicted"/>
<keyword evidence="1" id="KW-1133">Transmembrane helix</keyword>
<comment type="caution">
    <text evidence="2">The sequence shown here is derived from an EMBL/GenBank/DDBJ whole genome shotgun (WGS) entry which is preliminary data.</text>
</comment>